<protein>
    <recommendedName>
        <fullName evidence="2">DUF4145 domain-containing protein</fullName>
    </recommendedName>
</protein>
<proteinExistence type="predicted"/>
<reference evidence="4" key="1">
    <citation type="journal article" date="2023" name="Int. J. Syst. Evol. Microbiol.">
        <title>Mesoterricola silvestris gen. nov., sp. nov., Mesoterricola sediminis sp. nov., Geothrix oryzae sp. nov., Geothrix edaphica sp. nov., Geothrix rubra sp. nov., and Geothrix limicola sp. nov., six novel members of Acidobacteriota isolated from soils.</title>
        <authorList>
            <person name="Itoh H."/>
            <person name="Sugisawa Y."/>
            <person name="Mise K."/>
            <person name="Xu Z."/>
            <person name="Kuniyasu M."/>
            <person name="Ushijima N."/>
            <person name="Kawano K."/>
            <person name="Kobayashi E."/>
            <person name="Shiratori Y."/>
            <person name="Masuda Y."/>
            <person name="Senoo K."/>
        </authorList>
    </citation>
    <scope>NUCLEOTIDE SEQUENCE [LARGE SCALE GENOMIC DNA]</scope>
    <source>
        <strain evidence="4">Red222</strain>
    </source>
</reference>
<feature type="compositionally biased region" description="Low complexity" evidence="1">
    <location>
        <begin position="246"/>
        <end position="255"/>
    </location>
</feature>
<dbReference type="EMBL" id="AP027079">
    <property type="protein sequence ID" value="BDU68708.1"/>
    <property type="molecule type" value="Genomic_DNA"/>
</dbReference>
<sequence length="432" mass="47652">MLRVNQLAYELRVSNHVVLECIEKCLGLPGKSHSSNLTDDQCDSVRRRIRPEEYKRLPPVDIHLSIGHVKLIRAGQVIGAGAHPKEITELLPKDATAGSQPIESGTMPSKTVMPPSSGVGPGTAPKSSNSKQPSGVSLADLLAKFNRGPRETNESILESSLTEPHHVPQAFQTNQSPRQLKQEKPVQSVAITEGSGNVDSASVVPPPSQHSGHPSSLPSSNSKKTLELPPTGPPIKVDFVQGVAKSSSSQSNANNTQRAVPPLAEAQIKRNPDIRGTGLPGRMTNSKPSIQIPSWESITKQQQNDIKNYIDEINWHLKRQHIEDCARNLRILLELICDIFIIKPAFSSEKLKSQINDLLEFSIISKSDWKWFDEIRKDGNSACHPGKNREIADLDKKAIRIEDFITNWKKGYLFGPKTHPHPDHVSIRSARK</sequence>
<feature type="compositionally biased region" description="Polar residues" evidence="1">
    <location>
        <begin position="97"/>
        <end position="109"/>
    </location>
</feature>
<accession>A0ABM8DPA9</accession>
<evidence type="ECO:0000313" key="4">
    <source>
        <dbReference type="Proteomes" id="UP001242010"/>
    </source>
</evidence>
<dbReference type="Pfam" id="PF13643">
    <property type="entry name" value="DUF4145"/>
    <property type="match status" value="1"/>
</dbReference>
<dbReference type="InterPro" id="IPR025285">
    <property type="entry name" value="DUF4145"/>
</dbReference>
<feature type="compositionally biased region" description="Low complexity" evidence="1">
    <location>
        <begin position="209"/>
        <end position="222"/>
    </location>
</feature>
<dbReference type="Gene3D" id="1.10.10.2480">
    <property type="match status" value="1"/>
</dbReference>
<dbReference type="Proteomes" id="UP001242010">
    <property type="component" value="Chromosome"/>
</dbReference>
<feature type="region of interest" description="Disordered" evidence="1">
    <location>
        <begin position="194"/>
        <end position="289"/>
    </location>
</feature>
<name>A0ABM8DPA9_9BACT</name>
<evidence type="ECO:0000259" key="2">
    <source>
        <dbReference type="Pfam" id="PF13643"/>
    </source>
</evidence>
<feature type="region of interest" description="Disordered" evidence="1">
    <location>
        <begin position="90"/>
        <end position="135"/>
    </location>
</feature>
<feature type="domain" description="DUF4145" evidence="2">
    <location>
        <begin position="323"/>
        <end position="394"/>
    </location>
</feature>
<evidence type="ECO:0000256" key="1">
    <source>
        <dbReference type="SAM" id="MobiDB-lite"/>
    </source>
</evidence>
<feature type="compositionally biased region" description="Polar residues" evidence="1">
    <location>
        <begin position="125"/>
        <end position="135"/>
    </location>
</feature>
<keyword evidence="4" id="KW-1185">Reference proteome</keyword>
<gene>
    <name evidence="3" type="ORF">GETHOR_08090</name>
</gene>
<organism evidence="3 4">
    <name type="scientific">Geothrix oryzae</name>
    <dbReference type="NCBI Taxonomy" id="2927975"/>
    <lineage>
        <taxon>Bacteria</taxon>
        <taxon>Pseudomonadati</taxon>
        <taxon>Acidobacteriota</taxon>
        <taxon>Holophagae</taxon>
        <taxon>Holophagales</taxon>
        <taxon>Holophagaceae</taxon>
        <taxon>Geothrix</taxon>
    </lineage>
</organism>
<evidence type="ECO:0000313" key="3">
    <source>
        <dbReference type="EMBL" id="BDU68708.1"/>
    </source>
</evidence>